<comment type="subcellular location">
    <subcellularLocation>
        <location evidence="2">Cytoplasm</location>
    </subcellularLocation>
</comment>
<dbReference type="InterPro" id="IPR033646">
    <property type="entry name" value="CLU-central"/>
</dbReference>
<dbReference type="Pfam" id="PF13424">
    <property type="entry name" value="TPR_12"/>
    <property type="match status" value="2"/>
</dbReference>
<dbReference type="SUPFAM" id="SSF48452">
    <property type="entry name" value="TPR-like"/>
    <property type="match status" value="1"/>
</dbReference>
<dbReference type="PANTHER" id="PTHR12601">
    <property type="entry name" value="EUKARYOTIC TRANSLATION INITIATION FACTOR 3 SUBUNIT EIF-3"/>
    <property type="match status" value="1"/>
</dbReference>
<dbReference type="GO" id="GO:0007005">
    <property type="term" value="P:mitochondrion organization"/>
    <property type="evidence" value="ECO:0007669"/>
    <property type="project" value="UniProtKB-UniRule"/>
</dbReference>
<dbReference type="EMBL" id="NIDF01000048">
    <property type="protein sequence ID" value="TYJ55013.1"/>
    <property type="molecule type" value="Genomic_DNA"/>
</dbReference>
<dbReference type="InterPro" id="IPR025697">
    <property type="entry name" value="CLU_dom"/>
</dbReference>
<feature type="region of interest" description="Disordered" evidence="3">
    <location>
        <begin position="1"/>
        <end position="23"/>
    </location>
</feature>
<comment type="similarity">
    <text evidence="2">Belongs to the CLU family.</text>
</comment>
<proteinExistence type="inferred from homology"/>
<feature type="compositionally biased region" description="Basic residues" evidence="3">
    <location>
        <begin position="1464"/>
        <end position="1480"/>
    </location>
</feature>
<feature type="compositionally biased region" description="Basic and acidic residues" evidence="3">
    <location>
        <begin position="724"/>
        <end position="763"/>
    </location>
</feature>
<feature type="coiled-coil region" evidence="2">
    <location>
        <begin position="1327"/>
        <end position="1354"/>
    </location>
</feature>
<dbReference type="CDD" id="cd15466">
    <property type="entry name" value="CLU-central"/>
    <property type="match status" value="1"/>
</dbReference>
<comment type="function">
    <text evidence="2">mRNA-binding protein involved in proper cytoplasmic distribution of mitochondria.</text>
</comment>
<dbReference type="Proteomes" id="UP000322245">
    <property type="component" value="Unassembled WGS sequence"/>
</dbReference>
<evidence type="ECO:0000256" key="2">
    <source>
        <dbReference type="HAMAP-Rule" id="MF_03013"/>
    </source>
</evidence>
<evidence type="ECO:0000259" key="4">
    <source>
        <dbReference type="PROSITE" id="PS51823"/>
    </source>
</evidence>
<dbReference type="Pfam" id="PF12807">
    <property type="entry name" value="eIF3_p135"/>
    <property type="match status" value="1"/>
</dbReference>
<keyword evidence="1 2" id="KW-0963">Cytoplasm</keyword>
<accession>A0A5D3AY59</accession>
<keyword evidence="2" id="KW-0175">Coiled coil</keyword>
<comment type="caution">
    <text evidence="5">The sequence shown here is derived from an EMBL/GenBank/DDBJ whole genome shotgun (WGS) entry which is preliminary data.</text>
</comment>
<feature type="region of interest" description="Disordered" evidence="3">
    <location>
        <begin position="724"/>
        <end position="776"/>
    </location>
</feature>
<dbReference type="InterPro" id="IPR011990">
    <property type="entry name" value="TPR-like_helical_dom_sf"/>
</dbReference>
<sequence>MSDTPHPAQDPPQEDAQLEQDLDQQQELQFPAVVIRIPAPTCPKTVPKQDGAPTDRITLYPQPGETIQDIKLLINDWVGAYWLGPYSLRLPFVKGEDGKGQVYTKKKDFSEVRAGEKLNEWLEVADAFEHVAEGEERVLEAIKEPYGEFSARQSILRLIELIAPAGTTANTLSNPLGLSAGATIFERVRDGLSADAHYEEVEVALPSGRKGKAGKKEVVKVKRAVTGDRAHAFADFKDWQSASFASLPVSSAPSEIAPAVRSIQVSPFNPPPAHLRQQGHQLYLTVSLLEGETLTLVCTTRGWYVSKSNVNNFDATPRDAAAPIHSLVDLLHNISPQFSERISALPPISLESPIADPISTVAPPQAQPAYPFLASLPKPATTAEQLRTQLAFLHTGAYGPEGVDSARDWNEELQGIRELPRSTMQERVMRERMLQKTIAEFDTAAIRAVLSISSGDVPPINPAEPAEAYMYLQSNIFVTPGDNDALDAYAHLGGDGAMRVSHGKDAAGIRAFNKVDVDGLYTLGHTVVDWMGKRWVCQSVLPGIFSNRRALEEEAEAKEAKGEEKENEKKEDWVDVTASSPKAATSALKEGEEAEPELDNPMMIYGLDSERPTTVHWDALTHKLFATYAALNKLAPHSITSGTGEKHEFYASAEVKGLKGQDGRRYVLDGQRTSPVDVEWLEKDVGEREGGLGEYPHKLVLLRPELVEIYWDFELKRWAKSVSDKAAKKQKESEDAEKAESGEKEEVKNDEKTEEKALVDEHSPAASAAAARRAEEDAPIDTSVISDIKDFKLLFNADAFVPQPPAKEGSPAPVAINDESDPSVKAVRDASKYLRELAIPSLVYDVMIGVTSGVMDGESLSKHLHLRGVNVRYLGKVAETIESFSATKEGEKQEAKGYLQALQSIVYQEMVFRASKHIVNDLIKTLQPDQATQAVSHFLNCLLGSSLNPSPTAAYSPLSIGATEQEPAYVSLTVEGLRKQIREEVGMRFRYELPEAFLEGGIRRKQLLRELSLRVGWQMQQREYYFSKEEQDAEEEVKEDKKDKNKKSKAKTEVKRTTTFEPQDVLTLLPIIKSTAPSVSVAEEILAAGRNTINNGNVNLGLEFMLEAIQTYESIHSVIHPEVAAVYNQYAQAIHQIARIKIAQLAQKEDASPDEPLGVDVSTALKLQRQAVVIAERTLGIYHHETASYYFNLAMLENLEGNSQQALRYFKHVFTLWDVMYGRDHPEVNTVLNNAGIILQTAITDLPSSLALHQQAHESTSSIFGSSHLQTAQTLNQLVQSHFLAGNHREALTSAEATHTIFLAKLGEEHTQTKESLRNVELLTALIDGAEKQKEREEMIKKDAEERLKAARGQSQGLAGRLAGRRLGQQVDGNVPSGVRVIDQQTLAALTAAAQNGQLPASAAAAVAAAGQALPNGQTSAEGAADAAAVQGQGPRIGERGTENLEELVNYIQGGSAGGAGGAKRGKNALRGKRRTGSKR</sequence>
<evidence type="ECO:0000313" key="6">
    <source>
        <dbReference type="Proteomes" id="UP000322245"/>
    </source>
</evidence>
<organism evidence="5 6">
    <name type="scientific">Cryptococcus floricola</name>
    <dbReference type="NCBI Taxonomy" id="2591691"/>
    <lineage>
        <taxon>Eukaryota</taxon>
        <taxon>Fungi</taxon>
        <taxon>Dikarya</taxon>
        <taxon>Basidiomycota</taxon>
        <taxon>Agaricomycotina</taxon>
        <taxon>Tremellomycetes</taxon>
        <taxon>Tremellales</taxon>
        <taxon>Cryptococcaceae</taxon>
        <taxon>Cryptococcus</taxon>
    </lineage>
</organism>
<dbReference type="InterPro" id="IPR023231">
    <property type="entry name" value="GSKIP_dom_sf"/>
</dbReference>
<reference evidence="5 6" key="1">
    <citation type="submission" date="2017-05" db="EMBL/GenBank/DDBJ databases">
        <title>The Genome Sequence of Tsuchiyaea wingfieldii DSM 27421.</title>
        <authorList>
            <person name="Cuomo C."/>
            <person name="Passer A."/>
            <person name="Billmyre B."/>
            <person name="Heitman J."/>
        </authorList>
    </citation>
    <scope>NUCLEOTIDE SEQUENCE [LARGE SCALE GENOMIC DNA]</scope>
    <source>
        <strain evidence="5 6">DSM 27421</strain>
    </source>
</reference>
<name>A0A5D3AY59_9TREE</name>
<keyword evidence="6" id="KW-1185">Reference proteome</keyword>
<keyword evidence="2" id="KW-0694">RNA-binding</keyword>
<dbReference type="Gene3D" id="1.25.40.10">
    <property type="entry name" value="Tetratricopeptide repeat domain"/>
    <property type="match status" value="1"/>
</dbReference>
<dbReference type="Pfam" id="PF13236">
    <property type="entry name" value="CLU"/>
    <property type="match status" value="1"/>
</dbReference>
<feature type="region of interest" description="Disordered" evidence="3">
    <location>
        <begin position="1454"/>
        <end position="1480"/>
    </location>
</feature>
<dbReference type="SUPFAM" id="SSF103107">
    <property type="entry name" value="Hypothetical protein c14orf129, hspc210"/>
    <property type="match status" value="1"/>
</dbReference>
<protein>
    <recommendedName>
        <fullName evidence="2">Clustered mitochondria protein homolog</fullName>
    </recommendedName>
    <alternativeName>
        <fullName evidence="2">Protein TIF31 homolog</fullName>
    </alternativeName>
</protein>
<dbReference type="GO" id="GO:0005737">
    <property type="term" value="C:cytoplasm"/>
    <property type="evidence" value="ECO:0007669"/>
    <property type="project" value="UniProtKB-SubCell"/>
</dbReference>
<evidence type="ECO:0000256" key="3">
    <source>
        <dbReference type="SAM" id="MobiDB-lite"/>
    </source>
</evidence>
<feature type="region of interest" description="Disordered" evidence="3">
    <location>
        <begin position="556"/>
        <end position="597"/>
    </location>
</feature>
<dbReference type="HAMAP" id="MF_03013">
    <property type="entry name" value="CLU"/>
    <property type="match status" value="1"/>
</dbReference>
<dbReference type="Gene3D" id="3.30.2280.10">
    <property type="entry name" value="Hypothetical protein (hspc210)"/>
    <property type="match status" value="1"/>
</dbReference>
<comment type="subunit">
    <text evidence="2">May associate with the eukaryotic translation initiation factor 3 (eIF-3) complex.</text>
</comment>
<dbReference type="InterPro" id="IPR027523">
    <property type="entry name" value="CLU_prot"/>
</dbReference>
<feature type="domain" description="Clu" evidence="4">
    <location>
        <begin position="387"/>
        <end position="681"/>
    </location>
</feature>
<dbReference type="PROSITE" id="PS51823">
    <property type="entry name" value="CLU"/>
    <property type="match status" value="1"/>
</dbReference>
<feature type="region of interest" description="Disordered" evidence="3">
    <location>
        <begin position="1028"/>
        <end position="1052"/>
    </location>
</feature>
<evidence type="ECO:0000313" key="5">
    <source>
        <dbReference type="EMBL" id="TYJ55013.1"/>
    </source>
</evidence>
<evidence type="ECO:0000256" key="1">
    <source>
        <dbReference type="ARBA" id="ARBA00022490"/>
    </source>
</evidence>
<dbReference type="PANTHER" id="PTHR12601:SF6">
    <property type="entry name" value="CLUSTERED MITOCHONDRIA PROTEIN HOMOLOG"/>
    <property type="match status" value="1"/>
</dbReference>
<feature type="compositionally biased region" description="Acidic residues" evidence="3">
    <location>
        <begin position="12"/>
        <end position="23"/>
    </location>
</feature>
<feature type="compositionally biased region" description="Basic and acidic residues" evidence="3">
    <location>
        <begin position="556"/>
        <end position="573"/>
    </location>
</feature>
<gene>
    <name evidence="2" type="primary">CLU1</name>
    <name evidence="2" type="synonym">TIF31</name>
    <name evidence="5" type="ORF">B9479_004324</name>
</gene>
<dbReference type="GO" id="GO:0048312">
    <property type="term" value="P:intracellular distribution of mitochondria"/>
    <property type="evidence" value="ECO:0007669"/>
    <property type="project" value="TreeGrafter"/>
</dbReference>
<dbReference type="GO" id="GO:0003729">
    <property type="term" value="F:mRNA binding"/>
    <property type="evidence" value="ECO:0007669"/>
    <property type="project" value="TreeGrafter"/>
</dbReference>